<name>A0A6C0AR66_9ZZZZ</name>
<protein>
    <submittedName>
        <fullName evidence="1">Uncharacterized protein</fullName>
    </submittedName>
</protein>
<accession>A0A6C0AR66</accession>
<sequence>MAQNVVVESDQEPLSRKGYALKDLARSFLQVLGETGPVASGKLLHFTADMVCSGGLDLWQTLCWDFAFDHIGIASPRVFVYLRKKFAEIAERKASTPFVTLVNSPSLQQATVETVLILQSCPKKLKTKVPSVPAETHQNDLWFSSNARAAEKESVRKAWNRSHDLEQLLIAGNQMVSAITDGALEKALFWMRWIQEEDGQLKKRFGSGLTTMDRGPSHLSPKQRNAAVFFICSVVAECYKELAQKGLVRMHEEVQTLLDIYRSPDKHLTPSRRQDCLNLMIQILTEVPRWKVPAAPSLVKDPIVLARAVGQAETFYKEILILPLPAKPLPAKVGAIGKKKVLAASKQEVLENQLNHLDEAIMNYYSL</sequence>
<evidence type="ECO:0000313" key="1">
    <source>
        <dbReference type="EMBL" id="QHS81811.1"/>
    </source>
</evidence>
<reference evidence="1" key="1">
    <citation type="journal article" date="2020" name="Nature">
        <title>Giant virus diversity and host interactions through global metagenomics.</title>
        <authorList>
            <person name="Schulz F."/>
            <person name="Roux S."/>
            <person name="Paez-Espino D."/>
            <person name="Jungbluth S."/>
            <person name="Walsh D.A."/>
            <person name="Denef V.J."/>
            <person name="McMahon K.D."/>
            <person name="Konstantinidis K.T."/>
            <person name="Eloe-Fadrosh E.A."/>
            <person name="Kyrpides N.C."/>
            <person name="Woyke T."/>
        </authorList>
    </citation>
    <scope>NUCLEOTIDE SEQUENCE</scope>
    <source>
        <strain evidence="1">GVMAG-S-1101164-72</strain>
    </source>
</reference>
<proteinExistence type="predicted"/>
<dbReference type="AlphaFoldDB" id="A0A6C0AR66"/>
<organism evidence="1">
    <name type="scientific">viral metagenome</name>
    <dbReference type="NCBI Taxonomy" id="1070528"/>
    <lineage>
        <taxon>unclassified sequences</taxon>
        <taxon>metagenomes</taxon>
        <taxon>organismal metagenomes</taxon>
    </lineage>
</organism>
<dbReference type="EMBL" id="MN740760">
    <property type="protein sequence ID" value="QHS81811.1"/>
    <property type="molecule type" value="Genomic_DNA"/>
</dbReference>